<dbReference type="AlphaFoldDB" id="A0A5N0V5L1"/>
<proteinExistence type="predicted"/>
<reference evidence="2" key="1">
    <citation type="submission" date="2019-09" db="EMBL/GenBank/DDBJ databases">
        <authorList>
            <person name="Teo W.F.A."/>
            <person name="Duangmal K."/>
        </authorList>
    </citation>
    <scope>NUCLEOTIDE SEQUENCE [LARGE SCALE GENOMIC DNA]</scope>
    <source>
        <strain evidence="2">K81G1</strain>
    </source>
</reference>
<evidence type="ECO:0000313" key="2">
    <source>
        <dbReference type="EMBL" id="KAA9160678.1"/>
    </source>
</evidence>
<dbReference type="Proteomes" id="UP000319769">
    <property type="component" value="Unassembled WGS sequence"/>
</dbReference>
<gene>
    <name evidence="2" type="ORF">FPZ12_016125</name>
</gene>
<accession>A0A5N0V5L1</accession>
<dbReference type="InterPro" id="IPR029068">
    <property type="entry name" value="Glyas_Bleomycin-R_OHBP_Dase"/>
</dbReference>
<comment type="caution">
    <text evidence="2">The sequence shown here is derived from an EMBL/GenBank/DDBJ whole genome shotgun (WGS) entry which is preliminary data.</text>
</comment>
<feature type="region of interest" description="Disordered" evidence="1">
    <location>
        <begin position="121"/>
        <end position="148"/>
    </location>
</feature>
<dbReference type="OrthoDB" id="3827654at2"/>
<organism evidence="2 3">
    <name type="scientific">Amycolatopsis acidicola</name>
    <dbReference type="NCBI Taxonomy" id="2596893"/>
    <lineage>
        <taxon>Bacteria</taxon>
        <taxon>Bacillati</taxon>
        <taxon>Actinomycetota</taxon>
        <taxon>Actinomycetes</taxon>
        <taxon>Pseudonocardiales</taxon>
        <taxon>Pseudonocardiaceae</taxon>
        <taxon>Amycolatopsis</taxon>
    </lineage>
</organism>
<evidence type="ECO:0000256" key="1">
    <source>
        <dbReference type="SAM" id="MobiDB-lite"/>
    </source>
</evidence>
<feature type="region of interest" description="Disordered" evidence="1">
    <location>
        <begin position="87"/>
        <end position="109"/>
    </location>
</feature>
<dbReference type="Gene3D" id="3.10.180.10">
    <property type="entry name" value="2,3-Dihydroxybiphenyl 1,2-Dioxygenase, domain 1"/>
    <property type="match status" value="1"/>
</dbReference>
<dbReference type="RefSeq" id="WP_144752436.1">
    <property type="nucleotide sequence ID" value="NZ_VMNW02000020.1"/>
</dbReference>
<dbReference type="EMBL" id="VMNW02000020">
    <property type="protein sequence ID" value="KAA9160678.1"/>
    <property type="molecule type" value="Genomic_DNA"/>
</dbReference>
<name>A0A5N0V5L1_9PSEU</name>
<evidence type="ECO:0000313" key="3">
    <source>
        <dbReference type="Proteomes" id="UP000319769"/>
    </source>
</evidence>
<keyword evidence="3" id="KW-1185">Reference proteome</keyword>
<protein>
    <submittedName>
        <fullName evidence="2">Uncharacterized protein</fullName>
    </submittedName>
</protein>
<sequence>MDILTAQLVQQGVRLVHQPKSWATPGGGYGARFFDGDGYVAAVSSDVATRQHRAIEKREDIPVRLSQFEANSGQPEGTVQWLHVERDGAEFPDRGSGTGQAGDRPSPELLTVGEGWAVVPASQSASQPRVKSRSRNGVVVLAGPAPRR</sequence>